<dbReference type="Proteomes" id="UP000184108">
    <property type="component" value="Unassembled WGS sequence"/>
</dbReference>
<dbReference type="NCBIfam" id="TIGR04057">
    <property type="entry name" value="SusC_RagA_signa"/>
    <property type="match status" value="1"/>
</dbReference>
<keyword evidence="6 7" id="KW-0998">Cell outer membrane</keyword>
<keyword evidence="3 7" id="KW-1134">Transmembrane beta strand</keyword>
<evidence type="ECO:0000256" key="1">
    <source>
        <dbReference type="ARBA" id="ARBA00004571"/>
    </source>
</evidence>
<dbReference type="Pfam" id="PF07715">
    <property type="entry name" value="Plug"/>
    <property type="match status" value="1"/>
</dbReference>
<proteinExistence type="inferred from homology"/>
<evidence type="ECO:0000256" key="7">
    <source>
        <dbReference type="PROSITE-ProRule" id="PRU01360"/>
    </source>
</evidence>
<feature type="chain" id="PRO_5012635175" evidence="8">
    <location>
        <begin position="24"/>
        <end position="1003"/>
    </location>
</feature>
<dbReference type="GO" id="GO:0009279">
    <property type="term" value="C:cell outer membrane"/>
    <property type="evidence" value="ECO:0007669"/>
    <property type="project" value="UniProtKB-SubCell"/>
</dbReference>
<dbReference type="RefSeq" id="WP_073171477.1">
    <property type="nucleotide sequence ID" value="NZ_FQVE01000001.1"/>
</dbReference>
<reference evidence="11" key="1">
    <citation type="submission" date="2016-11" db="EMBL/GenBank/DDBJ databases">
        <authorList>
            <person name="Varghese N."/>
            <person name="Submissions S."/>
        </authorList>
    </citation>
    <scope>NUCLEOTIDE SEQUENCE [LARGE SCALE GENOMIC DNA]</scope>
    <source>
        <strain evidence="11">YR203</strain>
    </source>
</reference>
<comment type="similarity">
    <text evidence="7">Belongs to the TonB-dependent receptor family.</text>
</comment>
<gene>
    <name evidence="10" type="ORF">SAMN02787073_0995</name>
</gene>
<sequence length="1003" mass="110127">MNVKLRVLSAGVLFFIGAQTLSAQKNGKDTIPTTKEIDEVVIVGYSAVPKDTYVGTASKVDVKSINAKSVSTVSQALAGEVAGVKVINTSGQPGTEGTIRIRGFGSVNGNRSPLYVVDGMPYLGNVSAINPDDIESMVVLKDATATSIYGARGANGVIVINTKKGKANKSVVQIESKVGFNMSLLPRYEVIKSPEEYIGLSWEALYNQGKFNGNANPTAYANARLFSSAGINNKYNMWGLTAANLIDPNTKQVRPGVGRRYDPENWEDYAFQTSVRTENNFTISGGSDKTTYYTNIGYLKDEGYSINSGYERYTGRLNVSHQAKPWLKGEFNLGYTYAKTKRNGQSADSGSIFWFVDNIPSIYPLFLRNAQGGMVPDPYFGGNQYDYGQGRGFGALTNAIADATYDQNNRYKHEINANSFWKADITKGLSFETRIGGQYYNQSEDQLNNQYYGSQASSNGYVYKEKKELMVYNWMQMLRYVRKFGDHGIHAFAAHESNTWELSTFNAGRANLIQMIPELNQGIGAIQASSYKEGYTLESYFGQVDYNYKSKYFLTGTVRRDGSSRFLNNKWGTFGSVGASWLASKENFLADNKVISFLKVKASYGSVGDQAGVGFYPGYTVSVADNFYDTAGAPLLGRGYPALGWERTTTAQGGLELAFFKKKIIELNVDYYQKRTTDLIFNASTAPSTGNTFDKLNGGVLVNRGLEFDLKAHIINKDDFFVDFGINGQLMKNKLTAMPIDIATGRDKIVDISGGYGRAVGHSVYDYYMRDWAGVNSATGAAQWTVNWVDGNGNGVMDAGENITSLTDYMANNPGANILEGKTENYALATQKFVGKSAIPDISGGFNLSVGYKAFELSAQFLYSMGGYGYDSTYAGLMHNRQVGGNNWSTDILNRWQNPGDITDVPRLTSNRAGDTQYNSVSSRFLTKSDYLALNNVRLAYNLSQDYIKSIGITGLTLYVSGDNLWIGSKRKGYNPSVSETGGTSQYTYNPLSTITFGAKINF</sequence>
<dbReference type="InterPro" id="IPR023997">
    <property type="entry name" value="TonB-dep_OMP_SusC/RagA_CS"/>
</dbReference>
<dbReference type="AlphaFoldDB" id="A0A1M4VVD4"/>
<evidence type="ECO:0000256" key="4">
    <source>
        <dbReference type="ARBA" id="ARBA00022692"/>
    </source>
</evidence>
<keyword evidence="2 7" id="KW-0813">Transport</keyword>
<keyword evidence="4 7" id="KW-0812">Transmembrane</keyword>
<dbReference type="InterPro" id="IPR039426">
    <property type="entry name" value="TonB-dep_rcpt-like"/>
</dbReference>
<evidence type="ECO:0000256" key="3">
    <source>
        <dbReference type="ARBA" id="ARBA00022452"/>
    </source>
</evidence>
<dbReference type="Gene3D" id="2.170.130.10">
    <property type="entry name" value="TonB-dependent receptor, plug domain"/>
    <property type="match status" value="1"/>
</dbReference>
<dbReference type="PROSITE" id="PS52016">
    <property type="entry name" value="TONB_DEPENDENT_REC_3"/>
    <property type="match status" value="1"/>
</dbReference>
<organism evidence="10 11">
    <name type="scientific">Chryseobacterium vrystaatense</name>
    <dbReference type="NCBI Taxonomy" id="307480"/>
    <lineage>
        <taxon>Bacteria</taxon>
        <taxon>Pseudomonadati</taxon>
        <taxon>Bacteroidota</taxon>
        <taxon>Flavobacteriia</taxon>
        <taxon>Flavobacteriales</taxon>
        <taxon>Weeksellaceae</taxon>
        <taxon>Chryseobacterium group</taxon>
        <taxon>Chryseobacterium</taxon>
    </lineage>
</organism>
<feature type="domain" description="TonB-dependent receptor plug" evidence="9">
    <location>
        <begin position="54"/>
        <end position="157"/>
    </location>
</feature>
<name>A0A1M4VVD4_9FLAO</name>
<dbReference type="InterPro" id="IPR023996">
    <property type="entry name" value="TonB-dep_OMP_SusC/RagA"/>
</dbReference>
<dbReference type="SUPFAM" id="SSF56935">
    <property type="entry name" value="Porins"/>
    <property type="match status" value="1"/>
</dbReference>
<dbReference type="NCBIfam" id="TIGR04056">
    <property type="entry name" value="OMP_RagA_SusC"/>
    <property type="match status" value="1"/>
</dbReference>
<evidence type="ECO:0000256" key="5">
    <source>
        <dbReference type="ARBA" id="ARBA00023136"/>
    </source>
</evidence>
<dbReference type="InterPro" id="IPR036942">
    <property type="entry name" value="Beta-barrel_TonB_sf"/>
</dbReference>
<evidence type="ECO:0000259" key="9">
    <source>
        <dbReference type="Pfam" id="PF07715"/>
    </source>
</evidence>
<dbReference type="Gene3D" id="2.40.170.20">
    <property type="entry name" value="TonB-dependent receptor, beta-barrel domain"/>
    <property type="match status" value="1"/>
</dbReference>
<evidence type="ECO:0000256" key="6">
    <source>
        <dbReference type="ARBA" id="ARBA00023237"/>
    </source>
</evidence>
<evidence type="ECO:0000256" key="2">
    <source>
        <dbReference type="ARBA" id="ARBA00022448"/>
    </source>
</evidence>
<evidence type="ECO:0000256" key="8">
    <source>
        <dbReference type="SAM" id="SignalP"/>
    </source>
</evidence>
<dbReference type="EMBL" id="FQVE01000001">
    <property type="protein sequence ID" value="SHE72974.1"/>
    <property type="molecule type" value="Genomic_DNA"/>
</dbReference>
<keyword evidence="5 7" id="KW-0472">Membrane</keyword>
<evidence type="ECO:0000313" key="11">
    <source>
        <dbReference type="Proteomes" id="UP000184108"/>
    </source>
</evidence>
<keyword evidence="8" id="KW-0732">Signal</keyword>
<comment type="subcellular location">
    <subcellularLocation>
        <location evidence="1 7">Cell outer membrane</location>
        <topology evidence="1 7">Multi-pass membrane protein</topology>
    </subcellularLocation>
</comment>
<accession>A0A1M4VVD4</accession>
<evidence type="ECO:0000313" key="10">
    <source>
        <dbReference type="EMBL" id="SHE72974.1"/>
    </source>
</evidence>
<dbReference type="InterPro" id="IPR012910">
    <property type="entry name" value="Plug_dom"/>
</dbReference>
<protein>
    <submittedName>
        <fullName evidence="10">TonB-linked outer membrane protein, SusC/RagA family</fullName>
    </submittedName>
</protein>
<feature type="signal peptide" evidence="8">
    <location>
        <begin position="1"/>
        <end position="23"/>
    </location>
</feature>
<dbReference type="InterPro" id="IPR037066">
    <property type="entry name" value="Plug_dom_sf"/>
</dbReference>